<dbReference type="OrthoDB" id="5969703at2759"/>
<proteinExistence type="predicted"/>
<protein>
    <submittedName>
        <fullName evidence="1">Uncharacterized protein</fullName>
    </submittedName>
</protein>
<dbReference type="Pfam" id="PF15384">
    <property type="entry name" value="PAXX"/>
    <property type="match status" value="1"/>
</dbReference>
<dbReference type="GO" id="GO:0006303">
    <property type="term" value="P:double-strand break repair via nonhomologous end joining"/>
    <property type="evidence" value="ECO:0007669"/>
    <property type="project" value="InterPro"/>
</dbReference>
<dbReference type="PANTHER" id="PTHR28586">
    <property type="entry name" value="PROTEIN PAXX"/>
    <property type="match status" value="1"/>
</dbReference>
<dbReference type="CDD" id="cd22286">
    <property type="entry name" value="HD_PAXX_N"/>
    <property type="match status" value="1"/>
</dbReference>
<dbReference type="InterPro" id="IPR027873">
    <property type="entry name" value="PAXX"/>
</dbReference>
<dbReference type="InterPro" id="IPR054134">
    <property type="entry name" value="PAXX_N"/>
</dbReference>
<reference evidence="1" key="1">
    <citation type="submission" date="2022-03" db="EMBL/GenBank/DDBJ databases">
        <authorList>
            <person name="Martin C."/>
        </authorList>
    </citation>
    <scope>NUCLEOTIDE SEQUENCE</scope>
</reference>
<dbReference type="EMBL" id="CAIIXF020000008">
    <property type="protein sequence ID" value="CAH1791798.1"/>
    <property type="molecule type" value="Genomic_DNA"/>
</dbReference>
<dbReference type="GO" id="GO:0005634">
    <property type="term" value="C:nucleus"/>
    <property type="evidence" value="ECO:0007669"/>
    <property type="project" value="TreeGrafter"/>
</dbReference>
<gene>
    <name evidence="1" type="ORF">OFUS_LOCUS16844</name>
</gene>
<evidence type="ECO:0000313" key="2">
    <source>
        <dbReference type="Proteomes" id="UP000749559"/>
    </source>
</evidence>
<accession>A0A8J1U1F8</accession>
<dbReference type="PANTHER" id="PTHR28586:SF1">
    <property type="entry name" value="PROTEIN PAXX"/>
    <property type="match status" value="1"/>
</dbReference>
<keyword evidence="2" id="KW-1185">Reference proteome</keyword>
<evidence type="ECO:0000313" key="1">
    <source>
        <dbReference type="EMBL" id="CAH1791798.1"/>
    </source>
</evidence>
<dbReference type="AlphaFoldDB" id="A0A8J1U1F8"/>
<sequence>MSSFHQKIKDQKLDSLHKVIDNGTNKYLFFTKFLDQHQSWILCVSDGIELWRLEVDDQELDTRRDVLELSSIDSYLTKFRTAYQSGDIQISQQGFSVSLTIGQGAKSFDFKLYEAKAAEKKLDVQDILFRLAEVSIDLDKKLTQAEKTIDTLRSEQGKNSSKHTGYFADQEKDVVSKTKVRPRQVGMSVINPSSKKRKVAQGMVFEDSDEDQ</sequence>
<name>A0A8J1U1F8_OWEFU</name>
<dbReference type="GO" id="GO:0035861">
    <property type="term" value="C:site of double-strand break"/>
    <property type="evidence" value="ECO:0007669"/>
    <property type="project" value="TreeGrafter"/>
</dbReference>
<organism evidence="1 2">
    <name type="scientific">Owenia fusiformis</name>
    <name type="common">Polychaete worm</name>
    <dbReference type="NCBI Taxonomy" id="6347"/>
    <lineage>
        <taxon>Eukaryota</taxon>
        <taxon>Metazoa</taxon>
        <taxon>Spiralia</taxon>
        <taxon>Lophotrochozoa</taxon>
        <taxon>Annelida</taxon>
        <taxon>Polychaeta</taxon>
        <taxon>Sedentaria</taxon>
        <taxon>Canalipalpata</taxon>
        <taxon>Sabellida</taxon>
        <taxon>Oweniida</taxon>
        <taxon>Oweniidae</taxon>
        <taxon>Owenia</taxon>
    </lineage>
</organism>
<dbReference type="Proteomes" id="UP000749559">
    <property type="component" value="Unassembled WGS sequence"/>
</dbReference>
<dbReference type="GO" id="GO:0070419">
    <property type="term" value="C:nonhomologous end joining complex"/>
    <property type="evidence" value="ECO:0007669"/>
    <property type="project" value="TreeGrafter"/>
</dbReference>
<comment type="caution">
    <text evidence="1">The sequence shown here is derived from an EMBL/GenBank/DDBJ whole genome shotgun (WGS) entry which is preliminary data.</text>
</comment>
<dbReference type="GO" id="GO:0060090">
    <property type="term" value="F:molecular adaptor activity"/>
    <property type="evidence" value="ECO:0007669"/>
    <property type="project" value="TreeGrafter"/>
</dbReference>